<protein>
    <submittedName>
        <fullName evidence="3">Ligand-binding SRPBCC domain-containing protein</fullName>
    </submittedName>
</protein>
<evidence type="ECO:0000259" key="2">
    <source>
        <dbReference type="Pfam" id="PF03364"/>
    </source>
</evidence>
<dbReference type="CDD" id="cd07820">
    <property type="entry name" value="SRPBCC_3"/>
    <property type="match status" value="1"/>
</dbReference>
<keyword evidence="4" id="KW-1185">Reference proteome</keyword>
<evidence type="ECO:0000313" key="3">
    <source>
        <dbReference type="EMBL" id="PSL49442.1"/>
    </source>
</evidence>
<dbReference type="RefSeq" id="WP_106526675.1">
    <property type="nucleotide sequence ID" value="NZ_PYAW01000001.1"/>
</dbReference>
<gene>
    <name evidence="3" type="ORF">CLV51_101774</name>
</gene>
<organism evidence="3 4">
    <name type="scientific">Chitinophaga niastensis</name>
    <dbReference type="NCBI Taxonomy" id="536980"/>
    <lineage>
        <taxon>Bacteria</taxon>
        <taxon>Pseudomonadati</taxon>
        <taxon>Bacteroidota</taxon>
        <taxon>Chitinophagia</taxon>
        <taxon>Chitinophagales</taxon>
        <taxon>Chitinophagaceae</taxon>
        <taxon>Chitinophaga</taxon>
    </lineage>
</organism>
<dbReference type="InterPro" id="IPR023393">
    <property type="entry name" value="START-like_dom_sf"/>
</dbReference>
<dbReference type="AlphaFoldDB" id="A0A2P8HTB4"/>
<comment type="similarity">
    <text evidence="1">Belongs to the ribosome association toxin RatA family.</text>
</comment>
<proteinExistence type="inferred from homology"/>
<dbReference type="Proteomes" id="UP000240971">
    <property type="component" value="Unassembled WGS sequence"/>
</dbReference>
<dbReference type="EMBL" id="PYAW01000001">
    <property type="protein sequence ID" value="PSL49442.1"/>
    <property type="molecule type" value="Genomic_DNA"/>
</dbReference>
<comment type="caution">
    <text evidence="3">The sequence shown here is derived from an EMBL/GenBank/DDBJ whole genome shotgun (WGS) entry which is preliminary data.</text>
</comment>
<feature type="domain" description="Coenzyme Q-binding protein COQ10 START" evidence="2">
    <location>
        <begin position="10"/>
        <end position="125"/>
    </location>
</feature>
<evidence type="ECO:0000256" key="1">
    <source>
        <dbReference type="ARBA" id="ARBA00008918"/>
    </source>
</evidence>
<reference evidence="3 4" key="1">
    <citation type="submission" date="2018-03" db="EMBL/GenBank/DDBJ databases">
        <title>Genomic Encyclopedia of Archaeal and Bacterial Type Strains, Phase II (KMG-II): from individual species to whole genera.</title>
        <authorList>
            <person name="Goeker M."/>
        </authorList>
    </citation>
    <scope>NUCLEOTIDE SEQUENCE [LARGE SCALE GENOMIC DNA]</scope>
    <source>
        <strain evidence="3 4">DSM 24859</strain>
    </source>
</reference>
<dbReference type="OrthoDB" id="9801773at2"/>
<dbReference type="Gene3D" id="3.30.530.20">
    <property type="match status" value="1"/>
</dbReference>
<evidence type="ECO:0000313" key="4">
    <source>
        <dbReference type="Proteomes" id="UP000240971"/>
    </source>
</evidence>
<dbReference type="InterPro" id="IPR005031">
    <property type="entry name" value="COQ10_START"/>
</dbReference>
<dbReference type="Pfam" id="PF03364">
    <property type="entry name" value="Polyketide_cyc"/>
    <property type="match status" value="1"/>
</dbReference>
<accession>A0A2P8HTB4</accession>
<dbReference type="SUPFAM" id="SSF55961">
    <property type="entry name" value="Bet v1-like"/>
    <property type="match status" value="1"/>
</dbReference>
<name>A0A2P8HTB4_CHINA</name>
<sequence>MPTIHLTTVIHAPLERVFDLSRSITLHKRSMTHLQEEAIKGRTNGLISYNETVTWRAKHLGKIRELTTKITDMRPLEFFTDEMTDGDFTHMKHAHHFKEIGNGTVMIDIMDFGTPYGWLGRLFERIYLQKYMTKLLQLRNDTIKDYAESEKWRVILD</sequence>